<protein>
    <submittedName>
        <fullName evidence="2">Uncharacterized protein</fullName>
    </submittedName>
</protein>
<feature type="transmembrane region" description="Helical" evidence="1">
    <location>
        <begin position="90"/>
        <end position="118"/>
    </location>
</feature>
<dbReference type="RefSeq" id="WP_130479901.1">
    <property type="nucleotide sequence ID" value="NZ_SFCC01000027.1"/>
</dbReference>
<feature type="transmembrane region" description="Helical" evidence="1">
    <location>
        <begin position="233"/>
        <end position="257"/>
    </location>
</feature>
<dbReference type="OrthoDB" id="2717873at2"/>
<comment type="caution">
    <text evidence="2">The sequence shown here is derived from an EMBL/GenBank/DDBJ whole genome shotgun (WGS) entry which is preliminary data.</text>
</comment>
<accession>A0A4Q7IWJ1</accession>
<dbReference type="Proteomes" id="UP000292003">
    <property type="component" value="Unassembled WGS sequence"/>
</dbReference>
<feature type="transmembrane region" description="Helical" evidence="1">
    <location>
        <begin position="56"/>
        <end position="83"/>
    </location>
</feature>
<sequence length="357" mass="38137">MIEPLRRTLRAWPRWTGYAAAAWSFGYGTLGLLWTLGVPGFPFGEGDVPDARGESLFGTTTAAGFGPVLAAIGYTGAVVAFLLARTRSRILVALGACYTALLLVAAADFRVLLAIAYAPIALVSIFGWPPVDYFTTALPWPVLNMLLCQAGGLLWLGATLTALRRGRDACAHCGRAEHTAAWTTPAAAARWGRVAAYIAFLVPLFYALLRASWVLRIPLGMSAGELDELHANGLVWAGLYLACFATLGGVLTLGLVYRWGEIWPRWIPGLRGKPVPRGFPLVFASVVTAALLPTVAGVVRIGGSDLTTLLTSPMTYWPLWAVCLGAATLAYHYRTRRACRVCGRGTPVVELPGPVPA</sequence>
<organism evidence="2 3">
    <name type="scientific">Amycolatopsis suaedae</name>
    <dbReference type="NCBI Taxonomy" id="2510978"/>
    <lineage>
        <taxon>Bacteria</taxon>
        <taxon>Bacillati</taxon>
        <taxon>Actinomycetota</taxon>
        <taxon>Actinomycetes</taxon>
        <taxon>Pseudonocardiales</taxon>
        <taxon>Pseudonocardiaceae</taxon>
        <taxon>Amycolatopsis</taxon>
    </lineage>
</organism>
<dbReference type="EMBL" id="SFCC01000027">
    <property type="protein sequence ID" value="RZQ59291.1"/>
    <property type="molecule type" value="Genomic_DNA"/>
</dbReference>
<feature type="transmembrane region" description="Helical" evidence="1">
    <location>
        <begin position="15"/>
        <end position="36"/>
    </location>
</feature>
<dbReference type="AlphaFoldDB" id="A0A4Q7IWJ1"/>
<reference evidence="2 3" key="1">
    <citation type="submission" date="2019-02" db="EMBL/GenBank/DDBJ databases">
        <title>Draft genome sequence of Amycolatopsis sp. 8-3EHSu isolated from roots of Suaeda maritima.</title>
        <authorList>
            <person name="Duangmal K."/>
            <person name="Chantavorakit T."/>
        </authorList>
    </citation>
    <scope>NUCLEOTIDE SEQUENCE [LARGE SCALE GENOMIC DNA]</scope>
    <source>
        <strain evidence="2 3">8-3EHSu</strain>
    </source>
</reference>
<keyword evidence="1" id="KW-1133">Transmembrane helix</keyword>
<feature type="transmembrane region" description="Helical" evidence="1">
    <location>
        <begin position="194"/>
        <end position="213"/>
    </location>
</feature>
<gene>
    <name evidence="2" type="ORF">EWH70_35040</name>
</gene>
<evidence type="ECO:0000313" key="3">
    <source>
        <dbReference type="Proteomes" id="UP000292003"/>
    </source>
</evidence>
<name>A0A4Q7IWJ1_9PSEU</name>
<keyword evidence="3" id="KW-1185">Reference proteome</keyword>
<keyword evidence="1" id="KW-0472">Membrane</keyword>
<feature type="transmembrane region" description="Helical" evidence="1">
    <location>
        <begin position="314"/>
        <end position="333"/>
    </location>
</feature>
<keyword evidence="1" id="KW-0812">Transmembrane</keyword>
<evidence type="ECO:0000313" key="2">
    <source>
        <dbReference type="EMBL" id="RZQ59291.1"/>
    </source>
</evidence>
<evidence type="ECO:0000256" key="1">
    <source>
        <dbReference type="SAM" id="Phobius"/>
    </source>
</evidence>
<proteinExistence type="predicted"/>
<feature type="transmembrane region" description="Helical" evidence="1">
    <location>
        <begin position="278"/>
        <end position="302"/>
    </location>
</feature>
<feature type="transmembrane region" description="Helical" evidence="1">
    <location>
        <begin position="138"/>
        <end position="158"/>
    </location>
</feature>